<keyword evidence="7" id="KW-0902">Two-component regulatory system</keyword>
<dbReference type="CDD" id="cd12914">
    <property type="entry name" value="PDC1_DGC_like"/>
    <property type="match status" value="1"/>
</dbReference>
<keyword evidence="12" id="KW-1185">Reference proteome</keyword>
<dbReference type="GO" id="GO:0005886">
    <property type="term" value="C:plasma membrane"/>
    <property type="evidence" value="ECO:0007669"/>
    <property type="project" value="UniProtKB-SubCell"/>
</dbReference>
<evidence type="ECO:0000256" key="3">
    <source>
        <dbReference type="ARBA" id="ARBA00022679"/>
    </source>
</evidence>
<dbReference type="SMART" id="SM00387">
    <property type="entry name" value="HATPase_c"/>
    <property type="match status" value="1"/>
</dbReference>
<proteinExistence type="predicted"/>
<evidence type="ECO:0000313" key="11">
    <source>
        <dbReference type="EMBL" id="MBE9030123.1"/>
    </source>
</evidence>
<comment type="caution">
    <text evidence="11">The sequence shown here is derived from an EMBL/GenBank/DDBJ whole genome shotgun (WGS) entry which is preliminary data.</text>
</comment>
<evidence type="ECO:0000256" key="6">
    <source>
        <dbReference type="ARBA" id="ARBA00022989"/>
    </source>
</evidence>
<dbReference type="EMBL" id="JADEXQ010000029">
    <property type="protein sequence ID" value="MBE9030123.1"/>
    <property type="molecule type" value="Genomic_DNA"/>
</dbReference>
<keyword evidence="3" id="KW-0808">Transferase</keyword>
<evidence type="ECO:0000256" key="7">
    <source>
        <dbReference type="ARBA" id="ARBA00023012"/>
    </source>
</evidence>
<dbReference type="InterPro" id="IPR050482">
    <property type="entry name" value="Sensor_HK_TwoCompSys"/>
</dbReference>
<dbReference type="Pfam" id="PF02518">
    <property type="entry name" value="HATPase_c"/>
    <property type="match status" value="1"/>
</dbReference>
<evidence type="ECO:0000256" key="5">
    <source>
        <dbReference type="ARBA" id="ARBA00022777"/>
    </source>
</evidence>
<gene>
    <name evidence="11" type="ORF">IQ266_10320</name>
</gene>
<keyword evidence="8 9" id="KW-0472">Membrane</keyword>
<dbReference type="InterPro" id="IPR036890">
    <property type="entry name" value="HATPase_C_sf"/>
</dbReference>
<dbReference type="InterPro" id="IPR033479">
    <property type="entry name" value="dCache_1"/>
</dbReference>
<dbReference type="Pfam" id="PF07730">
    <property type="entry name" value="HisKA_3"/>
    <property type="match status" value="1"/>
</dbReference>
<dbReference type="PROSITE" id="PS50109">
    <property type="entry name" value="HIS_KIN"/>
    <property type="match status" value="1"/>
</dbReference>
<dbReference type="GO" id="GO:0046983">
    <property type="term" value="F:protein dimerization activity"/>
    <property type="evidence" value="ECO:0007669"/>
    <property type="project" value="InterPro"/>
</dbReference>
<dbReference type="Pfam" id="PF02743">
    <property type="entry name" value="dCache_1"/>
    <property type="match status" value="1"/>
</dbReference>
<dbReference type="Gene3D" id="3.30.450.20">
    <property type="entry name" value="PAS domain"/>
    <property type="match status" value="2"/>
</dbReference>
<dbReference type="Proteomes" id="UP000625316">
    <property type="component" value="Unassembled WGS sequence"/>
</dbReference>
<sequence length="572" mass="62832">MSKPLPPISHLRHQRLRLLLGAAVLFSSFCAYLSYQVIRKSTLENIERSALLEVQKGVDDIDQWLSNHQAIIETIANTAQSQSTDWEVVGPYLAAENTRLPDFVFLGLSNPQGMRYTTADNQLVNASDRQWFQRAIAGQPHIDDPFISRATGGPVIAISAPVPPPASAKRTPRQRAIGVIHGGVKIDRIKQYVNQINYGQQSYAFLLNSEGRAIIHPDPALMSTSERQAPSLLTAAEPDLAAMVQRMVTGKQGIGRIQIDGQTRYIAYLPLQSTNWSLALVIPLMDIDNQLDMLNLMGIVILGLTSLMLAALWRLHTFEQQQLAKAQTAALLDERNRLAREIHDTLAQAFTGVSLQLEAARGSLENLINRLTNSAIAPLSDPDRPDNTVEIATLKAAQACILRARDLSRQGLSEARRSVHALRSAALEDDSLPDALRKTLTQTQRDTGLTTHFYLEGQPIPLPDDIQLNLLRIAQEAITNTLRHANATQLEITLSFAALPDPKLAVPSPAPQVQLRIMDNGNGFDQTILSEAPGFGLSGMRERTARMQGQFELLSTPSIGTTIDVLIPLPSE</sequence>
<protein>
    <recommendedName>
        <fullName evidence="10">Histidine kinase domain-containing protein</fullName>
    </recommendedName>
</protein>
<keyword evidence="5" id="KW-0418">Kinase</keyword>
<comment type="subcellular location">
    <subcellularLocation>
        <location evidence="1">Cell membrane</location>
        <topology evidence="1">Multi-pass membrane protein</topology>
    </subcellularLocation>
</comment>
<dbReference type="InterPro" id="IPR005467">
    <property type="entry name" value="His_kinase_dom"/>
</dbReference>
<reference evidence="11" key="1">
    <citation type="submission" date="2020-10" db="EMBL/GenBank/DDBJ databases">
        <authorList>
            <person name="Castelo-Branco R."/>
            <person name="Eusebio N."/>
            <person name="Adriana R."/>
            <person name="Vieira A."/>
            <person name="Brugerolle De Fraissinette N."/>
            <person name="Rezende De Castro R."/>
            <person name="Schneider M.P."/>
            <person name="Vasconcelos V."/>
            <person name="Leao P.N."/>
        </authorList>
    </citation>
    <scope>NUCLEOTIDE SEQUENCE</scope>
    <source>
        <strain evidence="11">LEGE 11480</strain>
    </source>
</reference>
<dbReference type="CDD" id="cd12912">
    <property type="entry name" value="PDC2_MCP_like"/>
    <property type="match status" value="1"/>
</dbReference>
<organism evidence="11 12">
    <name type="scientific">Romeriopsis navalis LEGE 11480</name>
    <dbReference type="NCBI Taxonomy" id="2777977"/>
    <lineage>
        <taxon>Bacteria</taxon>
        <taxon>Bacillati</taxon>
        <taxon>Cyanobacteriota</taxon>
        <taxon>Cyanophyceae</taxon>
        <taxon>Leptolyngbyales</taxon>
        <taxon>Leptolyngbyaceae</taxon>
        <taxon>Romeriopsis</taxon>
        <taxon>Romeriopsis navalis</taxon>
    </lineage>
</organism>
<feature type="domain" description="Histidine kinase" evidence="10">
    <location>
        <begin position="470"/>
        <end position="571"/>
    </location>
</feature>
<dbReference type="Gene3D" id="3.30.565.10">
    <property type="entry name" value="Histidine kinase-like ATPase, C-terminal domain"/>
    <property type="match status" value="1"/>
</dbReference>
<dbReference type="Gene3D" id="1.20.5.1930">
    <property type="match status" value="1"/>
</dbReference>
<dbReference type="InterPro" id="IPR003594">
    <property type="entry name" value="HATPase_dom"/>
</dbReference>
<keyword evidence="2" id="KW-1003">Cell membrane</keyword>
<evidence type="ECO:0000256" key="8">
    <source>
        <dbReference type="ARBA" id="ARBA00023136"/>
    </source>
</evidence>
<evidence type="ECO:0000256" key="4">
    <source>
        <dbReference type="ARBA" id="ARBA00022692"/>
    </source>
</evidence>
<name>A0A928Z4A3_9CYAN</name>
<dbReference type="CDD" id="cd16917">
    <property type="entry name" value="HATPase_UhpB-NarQ-NarX-like"/>
    <property type="match status" value="1"/>
</dbReference>
<evidence type="ECO:0000256" key="9">
    <source>
        <dbReference type="SAM" id="Phobius"/>
    </source>
</evidence>
<feature type="transmembrane region" description="Helical" evidence="9">
    <location>
        <begin position="293"/>
        <end position="315"/>
    </location>
</feature>
<accession>A0A928Z4A3</accession>
<dbReference type="SUPFAM" id="SSF55874">
    <property type="entry name" value="ATPase domain of HSP90 chaperone/DNA topoisomerase II/histidine kinase"/>
    <property type="match status" value="1"/>
</dbReference>
<dbReference type="PANTHER" id="PTHR24421:SF62">
    <property type="entry name" value="SENSORY TRANSDUCTION HISTIDINE KINASE"/>
    <property type="match status" value="1"/>
</dbReference>
<dbReference type="SUPFAM" id="SSF103190">
    <property type="entry name" value="Sensory domain-like"/>
    <property type="match status" value="1"/>
</dbReference>
<dbReference type="PANTHER" id="PTHR24421">
    <property type="entry name" value="NITRATE/NITRITE SENSOR PROTEIN NARX-RELATED"/>
    <property type="match status" value="1"/>
</dbReference>
<evidence type="ECO:0000256" key="2">
    <source>
        <dbReference type="ARBA" id="ARBA00022475"/>
    </source>
</evidence>
<dbReference type="InterPro" id="IPR011712">
    <property type="entry name" value="Sig_transdc_His_kin_sub3_dim/P"/>
</dbReference>
<dbReference type="AlphaFoldDB" id="A0A928Z4A3"/>
<evidence type="ECO:0000256" key="1">
    <source>
        <dbReference type="ARBA" id="ARBA00004651"/>
    </source>
</evidence>
<dbReference type="GO" id="GO:0000155">
    <property type="term" value="F:phosphorelay sensor kinase activity"/>
    <property type="evidence" value="ECO:0007669"/>
    <property type="project" value="InterPro"/>
</dbReference>
<keyword evidence="6 9" id="KW-1133">Transmembrane helix</keyword>
<keyword evidence="4 9" id="KW-0812">Transmembrane</keyword>
<dbReference type="RefSeq" id="WP_264324949.1">
    <property type="nucleotide sequence ID" value="NZ_JADEXQ010000029.1"/>
</dbReference>
<evidence type="ECO:0000313" key="12">
    <source>
        <dbReference type="Proteomes" id="UP000625316"/>
    </source>
</evidence>
<evidence type="ECO:0000259" key="10">
    <source>
        <dbReference type="PROSITE" id="PS50109"/>
    </source>
</evidence>
<dbReference type="InterPro" id="IPR029151">
    <property type="entry name" value="Sensor-like_sf"/>
</dbReference>